<keyword evidence="1 2" id="KW-0812">Transmembrane</keyword>
<sequence>MGQKYVIPQVREEARPVPPVARSCQASGCYFAAFASETSYLLLVTEFWRSTVRVDLLEALLLVACFAVIVIPVSRFQLSVFSFTLRGSKDEVLILEQANIDKDCKGSEIVFAILETYKVSNLKDSNSNQVSEIGVIARGTHSLRPKGDVIC</sequence>
<keyword evidence="1" id="KW-0472">Membrane</keyword>
<gene>
    <name evidence="2" type="ordered locus">MTR_5g055720</name>
</gene>
<evidence type="ECO:0000256" key="1">
    <source>
        <dbReference type="SAM" id="Phobius"/>
    </source>
</evidence>
<protein>
    <submittedName>
        <fullName evidence="2">Transmembrane protein, putative</fullName>
    </submittedName>
</protein>
<name>G7K0G6_MEDTR</name>
<reference evidence="2 4" key="2">
    <citation type="journal article" date="2014" name="BMC Genomics">
        <title>An improved genome release (version Mt4.0) for the model legume Medicago truncatula.</title>
        <authorList>
            <person name="Tang H."/>
            <person name="Krishnakumar V."/>
            <person name="Bidwell S."/>
            <person name="Rosen B."/>
            <person name="Chan A."/>
            <person name="Zhou S."/>
            <person name="Gentzbittel L."/>
            <person name="Childs K.L."/>
            <person name="Yandell M."/>
            <person name="Gundlach H."/>
            <person name="Mayer K.F."/>
            <person name="Schwartz D.C."/>
            <person name="Town C.D."/>
        </authorList>
    </citation>
    <scope>GENOME REANNOTATION</scope>
    <source>
        <strain evidence="3 4">cv. Jemalong A17</strain>
    </source>
</reference>
<keyword evidence="4" id="KW-1185">Reference proteome</keyword>
<organism evidence="2 4">
    <name type="scientific">Medicago truncatula</name>
    <name type="common">Barrel medic</name>
    <name type="synonym">Medicago tribuloides</name>
    <dbReference type="NCBI Taxonomy" id="3880"/>
    <lineage>
        <taxon>Eukaryota</taxon>
        <taxon>Viridiplantae</taxon>
        <taxon>Streptophyta</taxon>
        <taxon>Embryophyta</taxon>
        <taxon>Tracheophyta</taxon>
        <taxon>Spermatophyta</taxon>
        <taxon>Magnoliopsida</taxon>
        <taxon>eudicotyledons</taxon>
        <taxon>Gunneridae</taxon>
        <taxon>Pentapetalae</taxon>
        <taxon>rosids</taxon>
        <taxon>fabids</taxon>
        <taxon>Fabales</taxon>
        <taxon>Fabaceae</taxon>
        <taxon>Papilionoideae</taxon>
        <taxon>50 kb inversion clade</taxon>
        <taxon>NPAAA clade</taxon>
        <taxon>Hologalegina</taxon>
        <taxon>IRL clade</taxon>
        <taxon>Trifolieae</taxon>
        <taxon>Medicago</taxon>
    </lineage>
</organism>
<reference evidence="2 4" key="1">
    <citation type="journal article" date="2011" name="Nature">
        <title>The Medicago genome provides insight into the evolution of rhizobial symbioses.</title>
        <authorList>
            <person name="Young N.D."/>
            <person name="Debelle F."/>
            <person name="Oldroyd G.E."/>
            <person name="Geurts R."/>
            <person name="Cannon S.B."/>
            <person name="Udvardi M.K."/>
            <person name="Benedito V.A."/>
            <person name="Mayer K.F."/>
            <person name="Gouzy J."/>
            <person name="Schoof H."/>
            <person name="Van de Peer Y."/>
            <person name="Proost S."/>
            <person name="Cook D.R."/>
            <person name="Meyers B.C."/>
            <person name="Spannagl M."/>
            <person name="Cheung F."/>
            <person name="De Mita S."/>
            <person name="Krishnakumar V."/>
            <person name="Gundlach H."/>
            <person name="Zhou S."/>
            <person name="Mudge J."/>
            <person name="Bharti A.K."/>
            <person name="Murray J.D."/>
            <person name="Naoumkina M.A."/>
            <person name="Rosen B."/>
            <person name="Silverstein K.A."/>
            <person name="Tang H."/>
            <person name="Rombauts S."/>
            <person name="Zhao P.X."/>
            <person name="Zhou P."/>
            <person name="Barbe V."/>
            <person name="Bardou P."/>
            <person name="Bechner M."/>
            <person name="Bellec A."/>
            <person name="Berger A."/>
            <person name="Berges H."/>
            <person name="Bidwell S."/>
            <person name="Bisseling T."/>
            <person name="Choisne N."/>
            <person name="Couloux A."/>
            <person name="Denny R."/>
            <person name="Deshpande S."/>
            <person name="Dai X."/>
            <person name="Doyle J.J."/>
            <person name="Dudez A.M."/>
            <person name="Farmer A.D."/>
            <person name="Fouteau S."/>
            <person name="Franken C."/>
            <person name="Gibelin C."/>
            <person name="Gish J."/>
            <person name="Goldstein S."/>
            <person name="Gonzalez A.J."/>
            <person name="Green P.J."/>
            <person name="Hallab A."/>
            <person name="Hartog M."/>
            <person name="Hua A."/>
            <person name="Humphray S.J."/>
            <person name="Jeong D.H."/>
            <person name="Jing Y."/>
            <person name="Jocker A."/>
            <person name="Kenton S.M."/>
            <person name="Kim D.J."/>
            <person name="Klee K."/>
            <person name="Lai H."/>
            <person name="Lang C."/>
            <person name="Lin S."/>
            <person name="Macmil S.L."/>
            <person name="Magdelenat G."/>
            <person name="Matthews L."/>
            <person name="McCorrison J."/>
            <person name="Monaghan E.L."/>
            <person name="Mun J.H."/>
            <person name="Najar F.Z."/>
            <person name="Nicholson C."/>
            <person name="Noirot C."/>
            <person name="O'Bleness M."/>
            <person name="Paule C.R."/>
            <person name="Poulain J."/>
            <person name="Prion F."/>
            <person name="Qin B."/>
            <person name="Qu C."/>
            <person name="Retzel E.F."/>
            <person name="Riddle C."/>
            <person name="Sallet E."/>
            <person name="Samain S."/>
            <person name="Samson N."/>
            <person name="Sanders I."/>
            <person name="Saurat O."/>
            <person name="Scarpelli C."/>
            <person name="Schiex T."/>
            <person name="Segurens B."/>
            <person name="Severin A.J."/>
            <person name="Sherrier D.J."/>
            <person name="Shi R."/>
            <person name="Sims S."/>
            <person name="Singer S.R."/>
            <person name="Sinharoy S."/>
            <person name="Sterck L."/>
            <person name="Viollet A."/>
            <person name="Wang B.B."/>
            <person name="Wang K."/>
            <person name="Wang M."/>
            <person name="Wang X."/>
            <person name="Warfsmann J."/>
            <person name="Weissenbach J."/>
            <person name="White D.D."/>
            <person name="White J.D."/>
            <person name="Wiley G.B."/>
            <person name="Wincker P."/>
            <person name="Xing Y."/>
            <person name="Yang L."/>
            <person name="Yao Z."/>
            <person name="Ying F."/>
            <person name="Zhai J."/>
            <person name="Zhou L."/>
            <person name="Zuber A."/>
            <person name="Denarie J."/>
            <person name="Dixon R.A."/>
            <person name="May G.D."/>
            <person name="Schwartz D.C."/>
            <person name="Rogers J."/>
            <person name="Quetier F."/>
            <person name="Town C.D."/>
            <person name="Roe B.A."/>
        </authorList>
    </citation>
    <scope>NUCLEOTIDE SEQUENCE [LARGE SCALE GENOMIC DNA]</scope>
    <source>
        <strain evidence="2">A17</strain>
        <strain evidence="3 4">cv. Jemalong A17</strain>
    </source>
</reference>
<evidence type="ECO:0000313" key="4">
    <source>
        <dbReference type="Proteomes" id="UP000002051"/>
    </source>
</evidence>
<keyword evidence="1" id="KW-1133">Transmembrane helix</keyword>
<proteinExistence type="predicted"/>
<dbReference type="PaxDb" id="3880-AES97535"/>
<dbReference type="AlphaFoldDB" id="G7K0G6"/>
<evidence type="ECO:0000313" key="2">
    <source>
        <dbReference type="EMBL" id="AES97535.1"/>
    </source>
</evidence>
<dbReference type="Proteomes" id="UP000002051">
    <property type="component" value="Chromosome 5"/>
</dbReference>
<accession>G7K0G6</accession>
<dbReference type="EnsemblPlants" id="AES97535">
    <property type="protein sequence ID" value="AES97535"/>
    <property type="gene ID" value="MTR_5g055720"/>
</dbReference>
<dbReference type="EMBL" id="CM001221">
    <property type="protein sequence ID" value="AES97535.1"/>
    <property type="molecule type" value="Genomic_DNA"/>
</dbReference>
<evidence type="ECO:0000313" key="3">
    <source>
        <dbReference type="EnsemblPlants" id="AES97535"/>
    </source>
</evidence>
<reference evidence="3" key="3">
    <citation type="submission" date="2015-04" db="UniProtKB">
        <authorList>
            <consortium name="EnsemblPlants"/>
        </authorList>
    </citation>
    <scope>IDENTIFICATION</scope>
    <source>
        <strain evidence="3">cv. Jemalong A17</strain>
    </source>
</reference>
<dbReference type="HOGENOM" id="CLU_1734207_0_0_1"/>
<feature type="transmembrane region" description="Helical" evidence="1">
    <location>
        <begin position="56"/>
        <end position="76"/>
    </location>
</feature>